<keyword evidence="1" id="KW-0732">Signal</keyword>
<evidence type="ECO:0000256" key="1">
    <source>
        <dbReference type="ARBA" id="ARBA00022729"/>
    </source>
</evidence>
<dbReference type="Pfam" id="PF02563">
    <property type="entry name" value="Poly_export"/>
    <property type="match status" value="1"/>
</dbReference>
<dbReference type="Gene3D" id="3.30.1950.10">
    <property type="entry name" value="wza like domain"/>
    <property type="match status" value="1"/>
</dbReference>
<dbReference type="InterPro" id="IPR003715">
    <property type="entry name" value="Poly_export_N"/>
</dbReference>
<dbReference type="Gene3D" id="3.10.560.10">
    <property type="entry name" value="Outer membrane lipoprotein wza domain like"/>
    <property type="match status" value="1"/>
</dbReference>
<feature type="domain" description="Polysaccharide export protein N-terminal" evidence="2">
    <location>
        <begin position="88"/>
        <end position="159"/>
    </location>
</feature>
<gene>
    <name evidence="3" type="ORF">METZ01_LOCUS216859</name>
</gene>
<feature type="non-terminal residue" evidence="3">
    <location>
        <position position="246"/>
    </location>
</feature>
<dbReference type="AlphaFoldDB" id="A0A382FN08"/>
<accession>A0A382FN08</accession>
<evidence type="ECO:0000259" key="2">
    <source>
        <dbReference type="Pfam" id="PF02563"/>
    </source>
</evidence>
<dbReference type="GO" id="GO:0015159">
    <property type="term" value="F:polysaccharide transmembrane transporter activity"/>
    <property type="evidence" value="ECO:0007669"/>
    <property type="project" value="InterPro"/>
</dbReference>
<evidence type="ECO:0000313" key="3">
    <source>
        <dbReference type="EMBL" id="SVB64005.1"/>
    </source>
</evidence>
<protein>
    <recommendedName>
        <fullName evidence="2">Polysaccharide export protein N-terminal domain-containing protein</fullName>
    </recommendedName>
</protein>
<organism evidence="3">
    <name type="scientific">marine metagenome</name>
    <dbReference type="NCBI Taxonomy" id="408172"/>
    <lineage>
        <taxon>unclassified sequences</taxon>
        <taxon>metagenomes</taxon>
        <taxon>ecological metagenomes</taxon>
    </lineage>
</organism>
<sequence length="246" mass="27412">MIKKYTIFLCFISIVFGQISIGDVERMTNEDLDAMKGELTAPTPTITPEIAIVDVDTGVNAPTALVDADYFGYNYFRRAINFFDNIPTPTGFKLGPGDEVILSLWGDTNLQRSFVLNKDGLIYYENVGFINIANKTLEEAKLIVKETLSQTYSTLKDPINSTKLTLDLGKLKSVNVYFSGQINNPGINLIHPFSDIFSAIIQANGVKKEGSLRNVELIRNGEVISTIDFYSFFTDGKDNFSSFRII</sequence>
<reference evidence="3" key="1">
    <citation type="submission" date="2018-05" db="EMBL/GenBank/DDBJ databases">
        <authorList>
            <person name="Lanie J.A."/>
            <person name="Ng W.-L."/>
            <person name="Kazmierczak K.M."/>
            <person name="Andrzejewski T.M."/>
            <person name="Davidsen T.M."/>
            <person name="Wayne K.J."/>
            <person name="Tettelin H."/>
            <person name="Glass J.I."/>
            <person name="Rusch D."/>
            <person name="Podicherti R."/>
            <person name="Tsui H.-C.T."/>
            <person name="Winkler M.E."/>
        </authorList>
    </citation>
    <scope>NUCLEOTIDE SEQUENCE</scope>
</reference>
<dbReference type="EMBL" id="UINC01050715">
    <property type="protein sequence ID" value="SVB64005.1"/>
    <property type="molecule type" value="Genomic_DNA"/>
</dbReference>
<proteinExistence type="predicted"/>
<dbReference type="PANTHER" id="PTHR33619">
    <property type="entry name" value="POLYSACCHARIDE EXPORT PROTEIN GFCE-RELATED"/>
    <property type="match status" value="1"/>
</dbReference>
<dbReference type="PANTHER" id="PTHR33619:SF3">
    <property type="entry name" value="POLYSACCHARIDE EXPORT PROTEIN GFCE-RELATED"/>
    <property type="match status" value="1"/>
</dbReference>
<dbReference type="InterPro" id="IPR049712">
    <property type="entry name" value="Poly_export"/>
</dbReference>
<name>A0A382FN08_9ZZZZ</name>